<dbReference type="GO" id="GO:0003676">
    <property type="term" value="F:nucleic acid binding"/>
    <property type="evidence" value="ECO:0007669"/>
    <property type="project" value="InterPro"/>
</dbReference>
<proteinExistence type="predicted"/>
<dbReference type="EMBL" id="JAATIP010000143">
    <property type="protein sequence ID" value="KAF4367408.1"/>
    <property type="molecule type" value="Genomic_DNA"/>
</dbReference>
<name>A0A7J6HQR5_CANSA</name>
<dbReference type="AlphaFoldDB" id="A0A7J6HQR5"/>
<comment type="caution">
    <text evidence="5">The sequence shown here is derived from an EMBL/GenBank/DDBJ whole genome shotgun (WGS) entry which is preliminary data.</text>
</comment>
<dbReference type="InterPro" id="IPR036397">
    <property type="entry name" value="RNaseH_sf"/>
</dbReference>
<sequence length="818" mass="90599">MSYLHFRDRPALSVSPTWSTEGRWSCALMTLALKVIGHMSLCVLTTLALKVIYLILSFGTVVCCCTSYTNEKNEAPLIMAGEGEGNSSTNDEIETLRLQFLEEATLELEADFEISADIAKSGILVKLLGNRSFSRNRIKQILSEVWSFLKGPWKIKTLEKGLWGFFFDNELDKKEILKRRPWLISNQILNVRDWPEDGSWQNVCMTKAAVWVQIHGLPTPFLVAQNSKVIGTKGRRIDDVAPSGLGDVMHSTEGTSGVAATTKVGQNSTVGTLEISNVTAGPDPSIKVANKAQRKTPCSGPIHPMLELGENSKDANIIMSLMPNVGPTASQMIDIPQHELCKSRTPHHHPEPIIIQNPNSPAQSSKSPPKWFHTDRALESTGGKKRKAGGNVAPVLLQTEGKAPSHDTRPVNEEITSNLIFAVGTHESPGTGKGGSLTKPKHGSSKSNQRNKKKSTRKALQVWKKEVFGDCDTKLKTLETKLLAIQSNDIDKDGIRAKAPGLRSVADLLFRRTKQWNSNYLCFLFGVELGTKISTIQIATDLNEDLLIWKQSNNGNFSVKQAYLLNQGGRFGVIDPMWKWIWHGELHPRMRMTLWRALSGALPLGGKAGIPSNNCCFCPNLEENTLHLFVKCSFAAGLWFGSPVPLCTNAVHSDSLKSFVFEMGSNLDCAQRTRFLLCLAVIIDTIWNKRNALWHNVDEQAVNIGESLDSIHRKFWELSQIDEHGDTMSMAPTSPPSELQNLPTGNRLIFVDGSFKEGKIGAGILAWDRATMDWFFEAKASDGMSEIAAEVFAWFSAFQWAKKNNWDDFALISDSSII</sequence>
<evidence type="ECO:0008006" key="8">
    <source>
        <dbReference type="Google" id="ProtNLM"/>
    </source>
</evidence>
<feature type="region of interest" description="Disordered" evidence="1">
    <location>
        <begin position="344"/>
        <end position="410"/>
    </location>
</feature>
<dbReference type="InterPro" id="IPR026960">
    <property type="entry name" value="RVT-Znf"/>
</dbReference>
<dbReference type="PANTHER" id="PTHR31286">
    <property type="entry name" value="GLYCINE-RICH CELL WALL STRUCTURAL PROTEIN 1.8-LIKE"/>
    <property type="match status" value="1"/>
</dbReference>
<evidence type="ECO:0000313" key="4">
    <source>
        <dbReference type="EMBL" id="KAF4367408.1"/>
    </source>
</evidence>
<reference evidence="6 7" key="1">
    <citation type="journal article" date="2020" name="bioRxiv">
        <title>Sequence and annotation of 42 cannabis genomes reveals extensive copy number variation in cannabinoid synthesis and pathogen resistance genes.</title>
        <authorList>
            <person name="Mckernan K.J."/>
            <person name="Helbert Y."/>
            <person name="Kane L.T."/>
            <person name="Ebling H."/>
            <person name="Zhang L."/>
            <person name="Liu B."/>
            <person name="Eaton Z."/>
            <person name="Mclaughlin S."/>
            <person name="Kingan S."/>
            <person name="Baybayan P."/>
            <person name="Concepcion G."/>
            <person name="Jordan M."/>
            <person name="Riva A."/>
            <person name="Barbazuk W."/>
            <person name="Harkins T."/>
        </authorList>
    </citation>
    <scope>NUCLEOTIDE SEQUENCE [LARGE SCALE GENOMIC DNA]</scope>
    <source>
        <strain evidence="6 7">cv. Jamaican Lion 4</strain>
        <strain evidence="5">Father</strain>
        <strain evidence="4">Mother</strain>
        <tissue evidence="5">Leaf</tissue>
    </source>
</reference>
<dbReference type="Proteomes" id="UP000583929">
    <property type="component" value="Unassembled WGS sequence"/>
</dbReference>
<dbReference type="Proteomes" id="UP000525078">
    <property type="component" value="Unassembled WGS sequence"/>
</dbReference>
<evidence type="ECO:0000313" key="5">
    <source>
        <dbReference type="EMBL" id="KAF4397049.1"/>
    </source>
</evidence>
<dbReference type="PANTHER" id="PTHR31286:SF180">
    <property type="entry name" value="OS10G0362600 PROTEIN"/>
    <property type="match status" value="1"/>
</dbReference>
<dbReference type="Pfam" id="PF14111">
    <property type="entry name" value="DUF4283"/>
    <property type="match status" value="1"/>
</dbReference>
<keyword evidence="7" id="KW-1185">Reference proteome</keyword>
<dbReference type="Pfam" id="PF13966">
    <property type="entry name" value="zf-RVT"/>
    <property type="match status" value="1"/>
</dbReference>
<organism evidence="5 7">
    <name type="scientific">Cannabis sativa</name>
    <name type="common">Hemp</name>
    <name type="synonym">Marijuana</name>
    <dbReference type="NCBI Taxonomy" id="3483"/>
    <lineage>
        <taxon>Eukaryota</taxon>
        <taxon>Viridiplantae</taxon>
        <taxon>Streptophyta</taxon>
        <taxon>Embryophyta</taxon>
        <taxon>Tracheophyta</taxon>
        <taxon>Spermatophyta</taxon>
        <taxon>Magnoliopsida</taxon>
        <taxon>eudicotyledons</taxon>
        <taxon>Gunneridae</taxon>
        <taxon>Pentapetalae</taxon>
        <taxon>rosids</taxon>
        <taxon>fabids</taxon>
        <taxon>Rosales</taxon>
        <taxon>Cannabaceae</taxon>
        <taxon>Cannabis</taxon>
    </lineage>
</organism>
<evidence type="ECO:0000259" key="3">
    <source>
        <dbReference type="Pfam" id="PF14111"/>
    </source>
</evidence>
<evidence type="ECO:0000259" key="2">
    <source>
        <dbReference type="Pfam" id="PF13966"/>
    </source>
</evidence>
<feature type="domain" description="Reverse transcriptase zinc-binding" evidence="2">
    <location>
        <begin position="557"/>
        <end position="639"/>
    </location>
</feature>
<accession>A0A7J6HQR5</accession>
<evidence type="ECO:0000256" key="1">
    <source>
        <dbReference type="SAM" id="MobiDB-lite"/>
    </source>
</evidence>
<dbReference type="InterPro" id="IPR025558">
    <property type="entry name" value="DUF4283"/>
</dbReference>
<feature type="domain" description="DUF4283" evidence="3">
    <location>
        <begin position="123"/>
        <end position="197"/>
    </location>
</feature>
<evidence type="ECO:0000313" key="6">
    <source>
        <dbReference type="Proteomes" id="UP000525078"/>
    </source>
</evidence>
<dbReference type="InterPro" id="IPR040256">
    <property type="entry name" value="At4g02000-like"/>
</dbReference>
<protein>
    <recommendedName>
        <fullName evidence="8">Reverse transcriptase zinc-binding domain-containing protein</fullName>
    </recommendedName>
</protein>
<evidence type="ECO:0000313" key="7">
    <source>
        <dbReference type="Proteomes" id="UP000583929"/>
    </source>
</evidence>
<feature type="compositionally biased region" description="Basic residues" evidence="1">
    <location>
        <begin position="439"/>
        <end position="457"/>
    </location>
</feature>
<dbReference type="Gene3D" id="3.30.420.10">
    <property type="entry name" value="Ribonuclease H-like superfamily/Ribonuclease H"/>
    <property type="match status" value="1"/>
</dbReference>
<dbReference type="EMBL" id="JAATIQ010000034">
    <property type="protein sequence ID" value="KAF4397049.1"/>
    <property type="molecule type" value="Genomic_DNA"/>
</dbReference>
<feature type="region of interest" description="Disordered" evidence="1">
    <location>
        <begin position="422"/>
        <end position="457"/>
    </location>
</feature>
<gene>
    <name evidence="4" type="ORF">F8388_025826</name>
    <name evidence="5" type="ORF">G4B88_008895</name>
</gene>
<feature type="compositionally biased region" description="Polar residues" evidence="1">
    <location>
        <begin position="356"/>
        <end position="367"/>
    </location>
</feature>